<keyword evidence="2 5" id="KW-0812">Transmembrane</keyword>
<reference evidence="7" key="1">
    <citation type="submission" date="2022-11" db="UniProtKB">
        <authorList>
            <consortium name="WormBaseParasite"/>
        </authorList>
    </citation>
    <scope>IDENTIFICATION</scope>
</reference>
<feature type="transmembrane region" description="Helical" evidence="5">
    <location>
        <begin position="52"/>
        <end position="77"/>
    </location>
</feature>
<accession>A0A915BTK2</accession>
<keyword evidence="3 5" id="KW-1133">Transmembrane helix</keyword>
<keyword evidence="6" id="KW-1185">Reference proteome</keyword>
<evidence type="ECO:0000256" key="1">
    <source>
        <dbReference type="ARBA" id="ARBA00004141"/>
    </source>
</evidence>
<protein>
    <submittedName>
        <fullName evidence="7">Uncharacterized protein</fullName>
    </submittedName>
</protein>
<feature type="transmembrane region" description="Helical" evidence="5">
    <location>
        <begin position="156"/>
        <end position="184"/>
    </location>
</feature>
<dbReference type="Proteomes" id="UP000887569">
    <property type="component" value="Unplaced"/>
</dbReference>
<evidence type="ECO:0000256" key="2">
    <source>
        <dbReference type="ARBA" id="ARBA00022692"/>
    </source>
</evidence>
<feature type="transmembrane region" description="Helical" evidence="5">
    <location>
        <begin position="89"/>
        <end position="111"/>
    </location>
</feature>
<evidence type="ECO:0000313" key="7">
    <source>
        <dbReference type="WBParaSite" id="PgR058_g038_t01"/>
    </source>
</evidence>
<dbReference type="InterPro" id="IPR018499">
    <property type="entry name" value="Tetraspanin/Peripherin"/>
</dbReference>
<evidence type="ECO:0000256" key="4">
    <source>
        <dbReference type="ARBA" id="ARBA00023136"/>
    </source>
</evidence>
<evidence type="ECO:0000256" key="5">
    <source>
        <dbReference type="SAM" id="Phobius"/>
    </source>
</evidence>
<evidence type="ECO:0000313" key="6">
    <source>
        <dbReference type="Proteomes" id="UP000887569"/>
    </source>
</evidence>
<proteinExistence type="predicted"/>
<dbReference type="AlphaFoldDB" id="A0A915BTK2"/>
<dbReference type="GO" id="GO:0016020">
    <property type="term" value="C:membrane"/>
    <property type="evidence" value="ECO:0007669"/>
    <property type="project" value="UniProtKB-SubCell"/>
</dbReference>
<dbReference type="WBParaSite" id="PgR058_g038_t01">
    <property type="protein sequence ID" value="PgR058_g038_t01"/>
    <property type="gene ID" value="PgR058_g038"/>
</dbReference>
<keyword evidence="4 5" id="KW-0472">Membrane</keyword>
<comment type="subcellular location">
    <subcellularLocation>
        <location evidence="1">Membrane</location>
        <topology evidence="1">Multi-pass membrane protein</topology>
    </subcellularLocation>
</comment>
<dbReference type="Pfam" id="PF00335">
    <property type="entry name" value="Tetraspanin"/>
    <property type="match status" value="1"/>
</dbReference>
<evidence type="ECO:0000256" key="3">
    <source>
        <dbReference type="ARBA" id="ARBA00022989"/>
    </source>
</evidence>
<name>A0A915BTK2_PARUN</name>
<sequence length="189" mass="20710">MKEKLQLSGLAVIGLTLWLRLDNSIEKEIRERILEENNGNYEMNHIKEQIRFALMLSFWVLCGFGLAGAIIGLIGSFAGLCGSRCAAGVYLALLIVMTVLEIGVGVFIIVYTPKIHGTVNRYVYIAEEMRSSNLQDANVLLQRPTCTTVVWDRLNFALTIAGIVLIGIVILQIFAAVIAITLIVTGGRG</sequence>
<organism evidence="6 7">
    <name type="scientific">Parascaris univalens</name>
    <name type="common">Nematode worm</name>
    <dbReference type="NCBI Taxonomy" id="6257"/>
    <lineage>
        <taxon>Eukaryota</taxon>
        <taxon>Metazoa</taxon>
        <taxon>Ecdysozoa</taxon>
        <taxon>Nematoda</taxon>
        <taxon>Chromadorea</taxon>
        <taxon>Rhabditida</taxon>
        <taxon>Spirurina</taxon>
        <taxon>Ascaridomorpha</taxon>
        <taxon>Ascaridoidea</taxon>
        <taxon>Ascarididae</taxon>
        <taxon>Parascaris</taxon>
    </lineage>
</organism>